<dbReference type="EMBL" id="BGPR01023450">
    <property type="protein sequence ID" value="GBN90638.1"/>
    <property type="molecule type" value="Genomic_DNA"/>
</dbReference>
<evidence type="ECO:0000256" key="1">
    <source>
        <dbReference type="SAM" id="MobiDB-lite"/>
    </source>
</evidence>
<name>A0A4Y2QQB7_ARAVE</name>
<feature type="region of interest" description="Disordered" evidence="1">
    <location>
        <begin position="20"/>
        <end position="48"/>
    </location>
</feature>
<dbReference type="Proteomes" id="UP000499080">
    <property type="component" value="Unassembled WGS sequence"/>
</dbReference>
<evidence type="ECO:0000313" key="6">
    <source>
        <dbReference type="Proteomes" id="UP000499080"/>
    </source>
</evidence>
<accession>A0A4Y2QQB7</accession>
<protein>
    <submittedName>
        <fullName evidence="2">Uncharacterized protein</fullName>
    </submittedName>
</protein>
<evidence type="ECO:0000313" key="4">
    <source>
        <dbReference type="EMBL" id="GBN90631.1"/>
    </source>
</evidence>
<evidence type="ECO:0000313" key="3">
    <source>
        <dbReference type="EMBL" id="GBN66194.1"/>
    </source>
</evidence>
<evidence type="ECO:0000313" key="5">
    <source>
        <dbReference type="EMBL" id="GBN90638.1"/>
    </source>
</evidence>
<feature type="region of interest" description="Disordered" evidence="1">
    <location>
        <begin position="73"/>
        <end position="98"/>
    </location>
</feature>
<dbReference type="AlphaFoldDB" id="A0A4Y2QQB7"/>
<gene>
    <name evidence="5" type="ORF">AVEN_104710_1</name>
    <name evidence="2" type="ORF">AVEN_199404_1</name>
    <name evidence="3" type="ORF">AVEN_264086_1</name>
    <name evidence="4" type="ORF">AVEN_99141_1</name>
</gene>
<reference evidence="2 6" key="1">
    <citation type="journal article" date="2019" name="Sci. Rep.">
        <title>Orb-weaving spider Araneus ventricosus genome elucidates the spidroin gene catalogue.</title>
        <authorList>
            <person name="Kono N."/>
            <person name="Nakamura H."/>
            <person name="Ohtoshi R."/>
            <person name="Moran D.A.P."/>
            <person name="Shinohara A."/>
            <person name="Yoshida Y."/>
            <person name="Fujiwara M."/>
            <person name="Mori M."/>
            <person name="Tomita M."/>
            <person name="Arakawa K."/>
        </authorList>
    </citation>
    <scope>NUCLEOTIDE SEQUENCE [LARGE SCALE GENOMIC DNA]</scope>
</reference>
<sequence>MKTSHFFSNTRRTDIAILNRGQLTRTTPDPAPPPNFLSTSARGHLPPADLRCTRHAYTVVLRRNRVSNFKPSELETKTLPPGNRGLNLMSKRRHVVVT</sequence>
<keyword evidence="6" id="KW-1185">Reference proteome</keyword>
<dbReference type="EMBL" id="BGPR01014522">
    <property type="protein sequence ID" value="GBN65547.1"/>
    <property type="molecule type" value="Genomic_DNA"/>
</dbReference>
<comment type="caution">
    <text evidence="2">The sequence shown here is derived from an EMBL/GenBank/DDBJ whole genome shotgun (WGS) entry which is preliminary data.</text>
</comment>
<proteinExistence type="predicted"/>
<evidence type="ECO:0000313" key="2">
    <source>
        <dbReference type="EMBL" id="GBN65547.1"/>
    </source>
</evidence>
<dbReference type="EMBL" id="BGPR01023448">
    <property type="protein sequence ID" value="GBN90631.1"/>
    <property type="molecule type" value="Genomic_DNA"/>
</dbReference>
<organism evidence="2 6">
    <name type="scientific">Araneus ventricosus</name>
    <name type="common">Orbweaver spider</name>
    <name type="synonym">Epeira ventricosa</name>
    <dbReference type="NCBI Taxonomy" id="182803"/>
    <lineage>
        <taxon>Eukaryota</taxon>
        <taxon>Metazoa</taxon>
        <taxon>Ecdysozoa</taxon>
        <taxon>Arthropoda</taxon>
        <taxon>Chelicerata</taxon>
        <taxon>Arachnida</taxon>
        <taxon>Araneae</taxon>
        <taxon>Araneomorphae</taxon>
        <taxon>Entelegynae</taxon>
        <taxon>Araneoidea</taxon>
        <taxon>Araneidae</taxon>
        <taxon>Araneus</taxon>
    </lineage>
</organism>
<dbReference type="EMBL" id="BGPR01014671">
    <property type="protein sequence ID" value="GBN66194.1"/>
    <property type="molecule type" value="Genomic_DNA"/>
</dbReference>